<dbReference type="Gene3D" id="3.40.50.1820">
    <property type="entry name" value="alpha/beta hydrolase"/>
    <property type="match status" value="1"/>
</dbReference>
<dbReference type="InterPro" id="IPR029058">
    <property type="entry name" value="AB_hydrolase_fold"/>
</dbReference>
<dbReference type="AlphaFoldDB" id="A0A917XP96"/>
<comment type="caution">
    <text evidence="1">The sequence shown here is derived from an EMBL/GenBank/DDBJ whole genome shotgun (WGS) entry which is preliminary data.</text>
</comment>
<organism evidence="1 2">
    <name type="scientific">Streptomyces fuscichromogenes</name>
    <dbReference type="NCBI Taxonomy" id="1324013"/>
    <lineage>
        <taxon>Bacteria</taxon>
        <taxon>Bacillati</taxon>
        <taxon>Actinomycetota</taxon>
        <taxon>Actinomycetes</taxon>
        <taxon>Kitasatosporales</taxon>
        <taxon>Streptomycetaceae</taxon>
        <taxon>Streptomyces</taxon>
    </lineage>
</organism>
<proteinExistence type="predicted"/>
<evidence type="ECO:0000313" key="1">
    <source>
        <dbReference type="EMBL" id="GGN44330.1"/>
    </source>
</evidence>
<dbReference type="SUPFAM" id="SSF53474">
    <property type="entry name" value="alpha/beta-Hydrolases"/>
    <property type="match status" value="1"/>
</dbReference>
<accession>A0A917XP96</accession>
<dbReference type="Proteomes" id="UP000653411">
    <property type="component" value="Unassembled WGS sequence"/>
</dbReference>
<reference evidence="1" key="1">
    <citation type="journal article" date="2014" name="Int. J. Syst. Evol. Microbiol.">
        <title>Complete genome sequence of Corynebacterium casei LMG S-19264T (=DSM 44701T), isolated from a smear-ripened cheese.</title>
        <authorList>
            <consortium name="US DOE Joint Genome Institute (JGI-PGF)"/>
            <person name="Walter F."/>
            <person name="Albersmeier A."/>
            <person name="Kalinowski J."/>
            <person name="Ruckert C."/>
        </authorList>
    </citation>
    <scope>NUCLEOTIDE SEQUENCE</scope>
    <source>
        <strain evidence="1">CGMCC 4.7110</strain>
    </source>
</reference>
<name>A0A917XP96_9ACTN</name>
<dbReference type="RefSeq" id="WP_189269228.1">
    <property type="nucleotide sequence ID" value="NZ_BMML01000042.1"/>
</dbReference>
<reference evidence="1" key="2">
    <citation type="submission" date="2020-09" db="EMBL/GenBank/DDBJ databases">
        <authorList>
            <person name="Sun Q."/>
            <person name="Zhou Y."/>
        </authorList>
    </citation>
    <scope>NUCLEOTIDE SEQUENCE</scope>
    <source>
        <strain evidence="1">CGMCC 4.7110</strain>
    </source>
</reference>
<evidence type="ECO:0000313" key="2">
    <source>
        <dbReference type="Proteomes" id="UP000653411"/>
    </source>
</evidence>
<sequence length="388" mass="41621">MYRSVVFVHGTGVRGAKFAATLEKVRKGFAEGGALHLDVQGCYWADSHGARLRLGGVSVPGYARTGGGRREAATAREADRWAVLYADPWHELRLLRLGAEAEQADEDAFLEQAEDYRPSPQTAELLRAAELEEYFAQALAALRHSAELAAAATTVGAGGFAHRSAVARGLVAFTVTAARRQDGPDTPAEKRDTLLSFVRGDLDAQDKGGASALLTVTREIASPLAAWYGRRHRGEAEDAATPLAGDILRYQVHGAALREQIADTVAKAPGGAVTLLGHSLGGVACLETMVERGAGKVDQLITVGSQGPYFHEIDALATLPAGHKLPDAFPARWLNVYDPNDFLSYAAEGVFTDRVQDLCVEGGEPFPESHGAYWVSRTFWESVVQWIG</sequence>
<protein>
    <submittedName>
        <fullName evidence="1">Uncharacterized protein</fullName>
    </submittedName>
</protein>
<keyword evidence="2" id="KW-1185">Reference proteome</keyword>
<gene>
    <name evidence="1" type="ORF">GCM10011578_095170</name>
</gene>
<dbReference type="EMBL" id="BMML01000042">
    <property type="protein sequence ID" value="GGN44330.1"/>
    <property type="molecule type" value="Genomic_DNA"/>
</dbReference>